<reference evidence="2" key="1">
    <citation type="journal article" date="2017" name="Nat. Ecol. Evol.">
        <title>Genome expansion and lineage-specific genetic innovations in the forest pathogenic fungi Armillaria.</title>
        <authorList>
            <person name="Sipos G."/>
            <person name="Prasanna A.N."/>
            <person name="Walter M.C."/>
            <person name="O'Connor E."/>
            <person name="Balint B."/>
            <person name="Krizsan K."/>
            <person name="Kiss B."/>
            <person name="Hess J."/>
            <person name="Varga T."/>
            <person name="Slot J."/>
            <person name="Riley R."/>
            <person name="Boka B."/>
            <person name="Rigling D."/>
            <person name="Barry K."/>
            <person name="Lee J."/>
            <person name="Mihaltcheva S."/>
            <person name="LaButti K."/>
            <person name="Lipzen A."/>
            <person name="Waldron R."/>
            <person name="Moloney N.M."/>
            <person name="Sperisen C."/>
            <person name="Kredics L."/>
            <person name="Vagvoelgyi C."/>
            <person name="Patrignani A."/>
            <person name="Fitzpatrick D."/>
            <person name="Nagy I."/>
            <person name="Doyle S."/>
            <person name="Anderson J.B."/>
            <person name="Grigoriev I.V."/>
            <person name="Gueldener U."/>
            <person name="Muensterkoetter M."/>
            <person name="Nagy L.G."/>
        </authorList>
    </citation>
    <scope>NUCLEOTIDE SEQUENCE [LARGE SCALE GENOMIC DNA]</scope>
    <source>
        <strain evidence="2">C18/9</strain>
    </source>
</reference>
<sequence length="126" mass="13913">MTPNLFISLNRRFSGASTAAHSIQIPTKDGDSVAVISIRGGDCSDAAFRFHVPDASGVISTFFVNVIRHRAQYCRGPRSKVATLPNRFNICHATQFRHIYDPISPVMCSMAKETSFILQHHPARLG</sequence>
<gene>
    <name evidence="1" type="ORF">ARMOST_21419</name>
</gene>
<accession>A0A284SA68</accession>
<organism evidence="1 2">
    <name type="scientific">Armillaria ostoyae</name>
    <name type="common">Armillaria root rot fungus</name>
    <dbReference type="NCBI Taxonomy" id="47428"/>
    <lineage>
        <taxon>Eukaryota</taxon>
        <taxon>Fungi</taxon>
        <taxon>Dikarya</taxon>
        <taxon>Basidiomycota</taxon>
        <taxon>Agaricomycotina</taxon>
        <taxon>Agaricomycetes</taxon>
        <taxon>Agaricomycetidae</taxon>
        <taxon>Agaricales</taxon>
        <taxon>Marasmiineae</taxon>
        <taxon>Physalacriaceae</taxon>
        <taxon>Armillaria</taxon>
    </lineage>
</organism>
<dbReference type="EMBL" id="FUEG01000049">
    <property type="protein sequence ID" value="SJL17855.1"/>
    <property type="molecule type" value="Genomic_DNA"/>
</dbReference>
<protein>
    <submittedName>
        <fullName evidence="1">Uncharacterized protein</fullName>
    </submittedName>
</protein>
<evidence type="ECO:0000313" key="1">
    <source>
        <dbReference type="EMBL" id="SJL17855.1"/>
    </source>
</evidence>
<evidence type="ECO:0000313" key="2">
    <source>
        <dbReference type="Proteomes" id="UP000219338"/>
    </source>
</evidence>
<proteinExistence type="predicted"/>
<keyword evidence="2" id="KW-1185">Reference proteome</keyword>
<dbReference type="Proteomes" id="UP000219338">
    <property type="component" value="Unassembled WGS sequence"/>
</dbReference>
<name>A0A284SA68_ARMOS</name>
<dbReference type="AlphaFoldDB" id="A0A284SA68"/>